<proteinExistence type="predicted"/>
<dbReference type="Gene3D" id="1.20.1260.10">
    <property type="match status" value="1"/>
</dbReference>
<dbReference type="InterPro" id="IPR010287">
    <property type="entry name" value="DUF892_YciF-like"/>
</dbReference>
<dbReference type="InterPro" id="IPR012347">
    <property type="entry name" value="Ferritin-like"/>
</dbReference>
<name>A0A0C4WNT3_9GAMM</name>
<dbReference type="InterPro" id="IPR009078">
    <property type="entry name" value="Ferritin-like_SF"/>
</dbReference>
<sequence>MQNATQIGLNHTGARLSPLDSEQQIKASQEVLPDVPGNEQRLALERTELASEAESIGSVPLPGSTKGMLKTALNTLVGVNPEVLIDKLGERLAFERSGTRLYEALMAKVQAIEDVDTEDMLETLQNFHDQEAEHFKLLEGALERLGADPTAMTPCADVVGVSAAGILQVVSDPRTNLAQSLNALLTAELTDNAGWELLIRLAETSGQNEIADSFNKALAQEQMHLETVRNWLAMEVMRQV</sequence>
<dbReference type="AlphaFoldDB" id="A0A0C4WNT3"/>
<accession>A0A0C4WNT3</accession>
<dbReference type="HOGENOM" id="CLU_1102280_0_0_6"/>
<gene>
    <name evidence="1" type="ORF">Achr_2140</name>
</gene>
<dbReference type="SUPFAM" id="SSF47240">
    <property type="entry name" value="Ferritin-like"/>
    <property type="match status" value="1"/>
</dbReference>
<protein>
    <submittedName>
        <fullName evidence="1">Ferritin Dps family protein</fullName>
    </submittedName>
</protein>
<keyword evidence="2" id="KW-1185">Reference proteome</keyword>
<dbReference type="KEGG" id="acx:Achr_2140"/>
<dbReference type="EMBL" id="CP010415">
    <property type="protein sequence ID" value="AJE19722.1"/>
    <property type="molecule type" value="Genomic_DNA"/>
</dbReference>
<dbReference type="RefSeq" id="WP_039800990.1">
    <property type="nucleotide sequence ID" value="NZ_CP010415.1"/>
</dbReference>
<dbReference type="Pfam" id="PF05974">
    <property type="entry name" value="DUF892"/>
    <property type="match status" value="1"/>
</dbReference>
<dbReference type="STRING" id="1328314.Achr_2140"/>
<dbReference type="Proteomes" id="UP000068210">
    <property type="component" value="Chromosome"/>
</dbReference>
<dbReference type="CDD" id="cd00657">
    <property type="entry name" value="Ferritin_like"/>
    <property type="match status" value="1"/>
</dbReference>
<evidence type="ECO:0000313" key="2">
    <source>
        <dbReference type="Proteomes" id="UP000068210"/>
    </source>
</evidence>
<evidence type="ECO:0000313" key="1">
    <source>
        <dbReference type="EMBL" id="AJE19722.1"/>
    </source>
</evidence>
<reference evidence="1 2" key="1">
    <citation type="journal article" date="2015" name="PLoS ONE">
        <title>Azotobacter Genomes: The Genome of Azotobacter chroococcum NCIMB 8003 (ATCC 4412).</title>
        <authorList>
            <person name="Robson R.L."/>
            <person name="Jones R."/>
            <person name="Robson R.M."/>
            <person name="Schwartz A."/>
            <person name="Richardson T.H."/>
        </authorList>
    </citation>
    <scope>NUCLEOTIDE SEQUENCE [LARGE SCALE GENOMIC DNA]</scope>
    <source>
        <strain evidence="1 2">NCIMB 8003</strain>
    </source>
</reference>
<organism evidence="1 2">
    <name type="scientific">Azotobacter chroococcum NCIMB 8003</name>
    <dbReference type="NCBI Taxonomy" id="1328314"/>
    <lineage>
        <taxon>Bacteria</taxon>
        <taxon>Pseudomonadati</taxon>
        <taxon>Pseudomonadota</taxon>
        <taxon>Gammaproteobacteria</taxon>
        <taxon>Pseudomonadales</taxon>
        <taxon>Pseudomonadaceae</taxon>
        <taxon>Azotobacter</taxon>
    </lineage>
</organism>
<dbReference type="GeneID" id="61929241"/>